<dbReference type="AlphaFoldDB" id="A0A1G1SWP1"/>
<protein>
    <recommendedName>
        <fullName evidence="1">HipA-like kinase domain-containing protein</fullName>
    </recommendedName>
</protein>
<dbReference type="OrthoDB" id="1339734at2"/>
<accession>A0A1G1SWP1</accession>
<evidence type="ECO:0000313" key="3">
    <source>
        <dbReference type="Proteomes" id="UP000177791"/>
    </source>
</evidence>
<dbReference type="Pfam" id="PF20613">
    <property type="entry name" value="HipA_2"/>
    <property type="match status" value="1"/>
</dbReference>
<name>A0A1G1SWP1_9BACT</name>
<feature type="domain" description="HipA-like kinase" evidence="1">
    <location>
        <begin position="23"/>
        <end position="175"/>
    </location>
</feature>
<comment type="caution">
    <text evidence="2">The sequence shown here is derived from an EMBL/GenBank/DDBJ whole genome shotgun (WGS) entry which is preliminary data.</text>
</comment>
<sequence>MLITDSSYQLPVVYALKPDKTFENGANKPLLIRGYNDVLKSEGEYVIKCVAAERMKGAAFQRELLGCWAAWQVGLHAVEPVEVDISPDFLELMKGRDEYGMVSRSLGRNFGSSYKQGFREFINGQPLTDAEKEQAYLIFAFDVLLNNVDRNATKQNMLTNGQQIMLLDHELGFSFTQVFSFLRSPEPWLLQPNDVSGWIEKHYFFPQLRGQQFDFTTLTPALQRLDGQFWQAARQHIPPTWRTPEIDDIETYISQVLAHVSSFTQELNRVTQ</sequence>
<dbReference type="RefSeq" id="WP_070735614.1">
    <property type="nucleotide sequence ID" value="NZ_MDZC01000090.1"/>
</dbReference>
<gene>
    <name evidence="2" type="ORF">BEN48_04700</name>
</gene>
<keyword evidence="3" id="KW-1185">Reference proteome</keyword>
<evidence type="ECO:0000313" key="2">
    <source>
        <dbReference type="EMBL" id="OGX83055.1"/>
    </source>
</evidence>
<evidence type="ECO:0000259" key="1">
    <source>
        <dbReference type="Pfam" id="PF20613"/>
    </source>
</evidence>
<dbReference type="EMBL" id="MDZC01000090">
    <property type="protein sequence ID" value="OGX83055.1"/>
    <property type="molecule type" value="Genomic_DNA"/>
</dbReference>
<dbReference type="Proteomes" id="UP000177791">
    <property type="component" value="Unassembled WGS sequence"/>
</dbReference>
<dbReference type="STRING" id="1908236.BEN48_04700"/>
<reference evidence="2 3" key="1">
    <citation type="submission" date="2016-08" db="EMBL/GenBank/DDBJ databases">
        <title>Hymenobacter coccineus sp. nov., Hymenobacter lapidarius sp. nov. and Hymenobacter glacialis sp. nov., isolated from Antarctic soil.</title>
        <authorList>
            <person name="Sedlacek I."/>
            <person name="Kralova S."/>
            <person name="Kyrova K."/>
            <person name="Maslanova I."/>
            <person name="Stankova E."/>
            <person name="Vrbovska V."/>
            <person name="Nemec M."/>
            <person name="Bartak M."/>
            <person name="Svec P."/>
            <person name="Busse H.-J."/>
            <person name="Pantucek R."/>
        </authorList>
    </citation>
    <scope>NUCLEOTIDE SEQUENCE [LARGE SCALE GENOMIC DNA]</scope>
    <source>
        <strain evidence="2 3">CCM 8648</strain>
    </source>
</reference>
<dbReference type="InterPro" id="IPR046748">
    <property type="entry name" value="HipA_2"/>
</dbReference>
<proteinExistence type="predicted"/>
<organism evidence="2 3">
    <name type="scientific">Hymenobacter glacialis</name>
    <dbReference type="NCBI Taxonomy" id="1908236"/>
    <lineage>
        <taxon>Bacteria</taxon>
        <taxon>Pseudomonadati</taxon>
        <taxon>Bacteroidota</taxon>
        <taxon>Cytophagia</taxon>
        <taxon>Cytophagales</taxon>
        <taxon>Hymenobacteraceae</taxon>
        <taxon>Hymenobacter</taxon>
    </lineage>
</organism>